<feature type="region of interest" description="Disordered" evidence="1">
    <location>
        <begin position="1"/>
        <end position="20"/>
    </location>
</feature>
<dbReference type="STRING" id="1797768.A3C59_04065"/>
<comment type="caution">
    <text evidence="2">The sequence shown here is derived from an EMBL/GenBank/DDBJ whole genome shotgun (WGS) entry which is preliminary data.</text>
</comment>
<protein>
    <submittedName>
        <fullName evidence="2">Uncharacterized protein</fullName>
    </submittedName>
</protein>
<evidence type="ECO:0000256" key="1">
    <source>
        <dbReference type="SAM" id="MobiDB-lite"/>
    </source>
</evidence>
<reference evidence="2 3" key="1">
    <citation type="journal article" date="2016" name="Nat. Commun.">
        <title>Thousands of microbial genomes shed light on interconnected biogeochemical processes in an aquifer system.</title>
        <authorList>
            <person name="Anantharaman K."/>
            <person name="Brown C.T."/>
            <person name="Hug L.A."/>
            <person name="Sharon I."/>
            <person name="Castelle C.J."/>
            <person name="Probst A.J."/>
            <person name="Thomas B.C."/>
            <person name="Singh A."/>
            <person name="Wilkins M.J."/>
            <person name="Karaoz U."/>
            <person name="Brodie E.L."/>
            <person name="Williams K.H."/>
            <person name="Hubbard S.S."/>
            <person name="Banfield J.F."/>
        </authorList>
    </citation>
    <scope>NUCLEOTIDE SEQUENCE [LARGE SCALE GENOMIC DNA]</scope>
</reference>
<evidence type="ECO:0000313" key="2">
    <source>
        <dbReference type="EMBL" id="OGE31153.1"/>
    </source>
</evidence>
<sequence length="169" mass="19071">MSEPLSTRSTRERENLESECTTSFEKMLVGGTMEPDIQVEDYHTPISVVRKKKTVEEANQLRSRLEYMIVAPQIFSLDPIGNTRVAVSLEELDSATGATVRDPKVLGVFDQETNTIKEIEGRDLNKEFYLKLKEHTEKYPAYAAELPWTHARDAKGLIESQSPGDPEKG</sequence>
<accession>A0A1F5JR70</accession>
<dbReference type="Proteomes" id="UP000176902">
    <property type="component" value="Unassembled WGS sequence"/>
</dbReference>
<evidence type="ECO:0000313" key="3">
    <source>
        <dbReference type="Proteomes" id="UP000176902"/>
    </source>
</evidence>
<name>A0A1F5JR70_9BACT</name>
<proteinExistence type="predicted"/>
<dbReference type="AlphaFoldDB" id="A0A1F5JR70"/>
<dbReference type="EMBL" id="MFCV01000043">
    <property type="protein sequence ID" value="OGE31153.1"/>
    <property type="molecule type" value="Genomic_DNA"/>
</dbReference>
<organism evidence="2 3">
    <name type="scientific">Candidatus Daviesbacteria bacterium RIFCSPHIGHO2_02_FULL_36_13</name>
    <dbReference type="NCBI Taxonomy" id="1797768"/>
    <lineage>
        <taxon>Bacteria</taxon>
        <taxon>Candidatus Daviesiibacteriota</taxon>
    </lineage>
</organism>
<gene>
    <name evidence="2" type="ORF">A3C59_04065</name>
</gene>